<keyword evidence="4" id="KW-0645">Protease</keyword>
<dbReference type="PATRIC" id="fig|1637645.4.peg.2629"/>
<name>A0A0F5YIC0_9CYAN</name>
<comment type="similarity">
    <text evidence="1">Belongs to the peptidase S13 family.</text>
</comment>
<dbReference type="InterPro" id="IPR000667">
    <property type="entry name" value="Peptidase_S13"/>
</dbReference>
<protein>
    <submittedName>
        <fullName evidence="4">D-alanyl-D-alanine carboxypeptidase</fullName>
    </submittedName>
</protein>
<evidence type="ECO:0000313" key="4">
    <source>
        <dbReference type="EMBL" id="KKD38644.1"/>
    </source>
</evidence>
<evidence type="ECO:0000256" key="1">
    <source>
        <dbReference type="ARBA" id="ARBA00006096"/>
    </source>
</evidence>
<dbReference type="PANTHER" id="PTHR30023">
    <property type="entry name" value="D-ALANYL-D-ALANINE CARBOXYPEPTIDASE"/>
    <property type="match status" value="1"/>
</dbReference>
<dbReference type="SUPFAM" id="SSF56601">
    <property type="entry name" value="beta-lactamase/transpeptidase-like"/>
    <property type="match status" value="1"/>
</dbReference>
<dbReference type="RefSeq" id="WP_046277953.1">
    <property type="nucleotide sequence ID" value="NZ_LATL02000129.1"/>
</dbReference>
<dbReference type="PRINTS" id="PR00922">
    <property type="entry name" value="DADACBPTASE3"/>
</dbReference>
<dbReference type="Gene3D" id="3.40.710.10">
    <property type="entry name" value="DD-peptidase/beta-lactamase superfamily"/>
    <property type="match status" value="2"/>
</dbReference>
<keyword evidence="3" id="KW-0732">Signal</keyword>
<dbReference type="GO" id="GO:0006508">
    <property type="term" value="P:proteolysis"/>
    <property type="evidence" value="ECO:0007669"/>
    <property type="project" value="InterPro"/>
</dbReference>
<dbReference type="Gene3D" id="3.50.80.20">
    <property type="entry name" value="D-Ala-D-Ala carboxypeptidase C, peptidase S13"/>
    <property type="match status" value="1"/>
</dbReference>
<comment type="caution">
    <text evidence="4">The sequence shown here is derived from an EMBL/GenBank/DDBJ whole genome shotgun (WGS) entry which is preliminary data.</text>
</comment>
<organism evidence="4 5">
    <name type="scientific">Limnoraphis robusta CS-951</name>
    <dbReference type="NCBI Taxonomy" id="1637645"/>
    <lineage>
        <taxon>Bacteria</taxon>
        <taxon>Bacillati</taxon>
        <taxon>Cyanobacteriota</taxon>
        <taxon>Cyanophyceae</taxon>
        <taxon>Oscillatoriophycideae</taxon>
        <taxon>Oscillatoriales</taxon>
        <taxon>Sirenicapillariaceae</taxon>
        <taxon>Limnoraphis</taxon>
    </lineage>
</organism>
<dbReference type="Proteomes" id="UP000033607">
    <property type="component" value="Unassembled WGS sequence"/>
</dbReference>
<dbReference type="InterPro" id="IPR012338">
    <property type="entry name" value="Beta-lactam/transpept-like"/>
</dbReference>
<gene>
    <name evidence="4" type="ORF">WN50_07740</name>
</gene>
<dbReference type="AlphaFoldDB" id="A0A0F5YIC0"/>
<sequence length="478" mass="52345">MQSILISLFFLLGFSSSAISQSSNPEPQSSVLICEHQLNSQLNGIVNRSQFKRFRWGILLKTLSKGEAIYSRDAEHYFIPASTVKLMTTAAALSQLTPNYRILTSIYGDQQGNLYIVGRGDPSLTATQLEDLAQQLQNKGINLVNQLIADPGYFPGFAVHPSWEWEDIQAGHGAPVNSLILHQNSIDLILSPQAVNQPLKVTWVRPQQAQGWQIKNNTITVGETEREFVEIGRDLTQPILYISGQLRAGSEPEPVYAAVVEPTENFLQEFRQILESKGIRVLKTAIVSNSQHSSEELAIVESPPIAELIQTVNLESNNIFAEALLRTLGVQKPSLDAVETGLTAIQDILKKLGVEPESYRLVDGSGLSRHNLISPEALTQTLIGMANSPLFEIYKKSLPIAAETGTLKGRFRGTSAAGIVYAKTGTLTGVSGLAGYLYPPNYQPLVFSILVNHSNQSASELRQAIDEIVILLSQLKSC</sequence>
<accession>A0A0F5YIC0</accession>
<dbReference type="NCBIfam" id="TIGR00666">
    <property type="entry name" value="PBP4"/>
    <property type="match status" value="1"/>
</dbReference>
<proteinExistence type="inferred from homology"/>
<keyword evidence="4" id="KW-0121">Carboxypeptidase</keyword>
<keyword evidence="2" id="KW-0378">Hydrolase</keyword>
<dbReference type="OrthoDB" id="9802627at2"/>
<dbReference type="GO" id="GO:0004185">
    <property type="term" value="F:serine-type carboxypeptidase activity"/>
    <property type="evidence" value="ECO:0007669"/>
    <property type="project" value="InterPro"/>
</dbReference>
<evidence type="ECO:0000313" key="5">
    <source>
        <dbReference type="Proteomes" id="UP000033607"/>
    </source>
</evidence>
<dbReference type="Pfam" id="PF02113">
    <property type="entry name" value="Peptidase_S13"/>
    <property type="match status" value="1"/>
</dbReference>
<dbReference type="PANTHER" id="PTHR30023:SF0">
    <property type="entry name" value="PENICILLIN-SENSITIVE CARBOXYPEPTIDASE A"/>
    <property type="match status" value="1"/>
</dbReference>
<evidence type="ECO:0000256" key="2">
    <source>
        <dbReference type="ARBA" id="ARBA00022801"/>
    </source>
</evidence>
<evidence type="ECO:0000256" key="3">
    <source>
        <dbReference type="SAM" id="SignalP"/>
    </source>
</evidence>
<feature type="chain" id="PRO_5002497919" evidence="3">
    <location>
        <begin position="21"/>
        <end position="478"/>
    </location>
</feature>
<reference evidence="4 5" key="1">
    <citation type="submission" date="2015-06" db="EMBL/GenBank/DDBJ databases">
        <title>Draft genome assembly of filamentous brackish cyanobacterium Limnoraphis robusta strain CS-951.</title>
        <authorList>
            <person name="Willis A."/>
            <person name="Parks M."/>
            <person name="Burford M.A."/>
        </authorList>
    </citation>
    <scope>NUCLEOTIDE SEQUENCE [LARGE SCALE GENOMIC DNA]</scope>
    <source>
        <strain evidence="4 5">CS-951</strain>
    </source>
</reference>
<dbReference type="GO" id="GO:0000270">
    <property type="term" value="P:peptidoglycan metabolic process"/>
    <property type="evidence" value="ECO:0007669"/>
    <property type="project" value="TreeGrafter"/>
</dbReference>
<dbReference type="EMBL" id="LATL02000129">
    <property type="protein sequence ID" value="KKD38644.1"/>
    <property type="molecule type" value="Genomic_DNA"/>
</dbReference>
<feature type="signal peptide" evidence="3">
    <location>
        <begin position="1"/>
        <end position="20"/>
    </location>
</feature>